<accession>A0A0E9PU22</accession>
<protein>
    <submittedName>
        <fullName evidence="1">Uncharacterized protein</fullName>
    </submittedName>
</protein>
<evidence type="ECO:0000313" key="1">
    <source>
        <dbReference type="EMBL" id="JAH07595.1"/>
    </source>
</evidence>
<dbReference type="EMBL" id="GBXM01100982">
    <property type="protein sequence ID" value="JAH07595.1"/>
    <property type="molecule type" value="Transcribed_RNA"/>
</dbReference>
<sequence>MINWQISYLLFSNSGMQALACDTSA</sequence>
<reference evidence="1" key="2">
    <citation type="journal article" date="2015" name="Fish Shellfish Immunol.">
        <title>Early steps in the European eel (Anguilla anguilla)-Vibrio vulnificus interaction in the gills: Role of the RtxA13 toxin.</title>
        <authorList>
            <person name="Callol A."/>
            <person name="Pajuelo D."/>
            <person name="Ebbesson L."/>
            <person name="Teles M."/>
            <person name="MacKenzie S."/>
            <person name="Amaro C."/>
        </authorList>
    </citation>
    <scope>NUCLEOTIDE SEQUENCE</scope>
</reference>
<organism evidence="1">
    <name type="scientific">Anguilla anguilla</name>
    <name type="common">European freshwater eel</name>
    <name type="synonym">Muraena anguilla</name>
    <dbReference type="NCBI Taxonomy" id="7936"/>
    <lineage>
        <taxon>Eukaryota</taxon>
        <taxon>Metazoa</taxon>
        <taxon>Chordata</taxon>
        <taxon>Craniata</taxon>
        <taxon>Vertebrata</taxon>
        <taxon>Euteleostomi</taxon>
        <taxon>Actinopterygii</taxon>
        <taxon>Neopterygii</taxon>
        <taxon>Teleostei</taxon>
        <taxon>Anguilliformes</taxon>
        <taxon>Anguillidae</taxon>
        <taxon>Anguilla</taxon>
    </lineage>
</organism>
<reference evidence="1" key="1">
    <citation type="submission" date="2014-11" db="EMBL/GenBank/DDBJ databases">
        <authorList>
            <person name="Amaro Gonzalez C."/>
        </authorList>
    </citation>
    <scope>NUCLEOTIDE SEQUENCE</scope>
</reference>
<name>A0A0E9PU22_ANGAN</name>
<dbReference type="AlphaFoldDB" id="A0A0E9PU22"/>
<proteinExistence type="predicted"/>